<feature type="chain" id="PRO_5043040267" evidence="3">
    <location>
        <begin position="18"/>
        <end position="224"/>
    </location>
</feature>
<comment type="caution">
    <text evidence="4">The sequence shown here is derived from an EMBL/GenBank/DDBJ whole genome shotgun (WGS) entry which is preliminary data.</text>
</comment>
<sequence length="224" mass="24551">MRRMILLAIAAAAVCLAAHLPASDLDSDDSAAPDSPALVEDQHTRVKRYYGYGYDYYGGDYWYAGRTIGVIVGVLLLLLCCCIPCICLAGIWFAGWFGIKAVRSKKHQQQGNISYIGSRGDTRGGGIGASHSSSSATAAASAAAATAHPISSPPEPAPRTTFAEEAQNHRSYTSDAYQPPPRRFESRRRNSDEFDVVFEAEDRFYSQSTHHSPRDTYPYRSSRF</sequence>
<feature type="compositionally biased region" description="Basic and acidic residues" evidence="1">
    <location>
        <begin position="182"/>
        <end position="192"/>
    </location>
</feature>
<dbReference type="Proteomes" id="UP001328107">
    <property type="component" value="Unassembled WGS sequence"/>
</dbReference>
<feature type="region of interest" description="Disordered" evidence="1">
    <location>
        <begin position="145"/>
        <end position="224"/>
    </location>
</feature>
<protein>
    <submittedName>
        <fullName evidence="4">Uncharacterized protein</fullName>
    </submittedName>
</protein>
<organism evidence="4 5">
    <name type="scientific">Pristionchus mayeri</name>
    <dbReference type="NCBI Taxonomy" id="1317129"/>
    <lineage>
        <taxon>Eukaryota</taxon>
        <taxon>Metazoa</taxon>
        <taxon>Ecdysozoa</taxon>
        <taxon>Nematoda</taxon>
        <taxon>Chromadorea</taxon>
        <taxon>Rhabditida</taxon>
        <taxon>Rhabditina</taxon>
        <taxon>Diplogasteromorpha</taxon>
        <taxon>Diplogasteroidea</taxon>
        <taxon>Neodiplogasteridae</taxon>
        <taxon>Pristionchus</taxon>
    </lineage>
</organism>
<keyword evidence="3" id="KW-0732">Signal</keyword>
<dbReference type="EMBL" id="BTRK01000005">
    <property type="protein sequence ID" value="GMR54485.1"/>
    <property type="molecule type" value="Genomic_DNA"/>
</dbReference>
<feature type="signal peptide" evidence="3">
    <location>
        <begin position="1"/>
        <end position="17"/>
    </location>
</feature>
<reference evidence="5" key="1">
    <citation type="submission" date="2022-10" db="EMBL/GenBank/DDBJ databases">
        <title>Genome assembly of Pristionchus species.</title>
        <authorList>
            <person name="Yoshida K."/>
            <person name="Sommer R.J."/>
        </authorList>
    </citation>
    <scope>NUCLEOTIDE SEQUENCE [LARGE SCALE GENOMIC DNA]</scope>
    <source>
        <strain evidence="5">RS5460</strain>
    </source>
</reference>
<evidence type="ECO:0000256" key="3">
    <source>
        <dbReference type="SAM" id="SignalP"/>
    </source>
</evidence>
<dbReference type="AlphaFoldDB" id="A0AAN5D1R2"/>
<name>A0AAN5D1R2_9BILA</name>
<gene>
    <name evidence="4" type="ORF">PMAYCL1PPCAC_24680</name>
</gene>
<evidence type="ECO:0000256" key="1">
    <source>
        <dbReference type="SAM" id="MobiDB-lite"/>
    </source>
</evidence>
<keyword evidence="2" id="KW-0472">Membrane</keyword>
<keyword evidence="2" id="KW-0812">Transmembrane</keyword>
<proteinExistence type="predicted"/>
<keyword evidence="2" id="KW-1133">Transmembrane helix</keyword>
<keyword evidence="5" id="KW-1185">Reference proteome</keyword>
<accession>A0AAN5D1R2</accession>
<evidence type="ECO:0000256" key="2">
    <source>
        <dbReference type="SAM" id="Phobius"/>
    </source>
</evidence>
<evidence type="ECO:0000313" key="5">
    <source>
        <dbReference type="Proteomes" id="UP001328107"/>
    </source>
</evidence>
<feature type="transmembrane region" description="Helical" evidence="2">
    <location>
        <begin position="68"/>
        <end position="99"/>
    </location>
</feature>
<evidence type="ECO:0000313" key="4">
    <source>
        <dbReference type="EMBL" id="GMR54485.1"/>
    </source>
</evidence>